<dbReference type="Proteomes" id="UP000005220">
    <property type="component" value="Chromosome 8"/>
</dbReference>
<keyword evidence="4 11" id="KW-1133">Transmembrane helix</keyword>
<dbReference type="GO" id="GO:0097038">
    <property type="term" value="C:perinuclear endoplasmic reticulum"/>
    <property type="evidence" value="ECO:0007669"/>
    <property type="project" value="EnsemblFungi"/>
</dbReference>
<evidence type="ECO:0000256" key="3">
    <source>
        <dbReference type="ARBA" id="ARBA00022692"/>
    </source>
</evidence>
<dbReference type="GO" id="GO:0005789">
    <property type="term" value="C:endoplasmic reticulum membrane"/>
    <property type="evidence" value="ECO:0007669"/>
    <property type="project" value="UniProtKB-SubCell"/>
</dbReference>
<comment type="subcellular location">
    <subcellularLocation>
        <location evidence="1">Endoplasmic reticulum membrane</location>
        <topology evidence="1">Multi-pass membrane protein</topology>
    </subcellularLocation>
</comment>
<dbReference type="eggNOG" id="KOG1311">
    <property type="taxonomic scope" value="Eukaryota"/>
</dbReference>
<keyword evidence="2 11" id="KW-0808">Transferase</keyword>
<evidence type="ECO:0000256" key="5">
    <source>
        <dbReference type="ARBA" id="ARBA00023136"/>
    </source>
</evidence>
<keyword evidence="14" id="KW-1185">Reference proteome</keyword>
<gene>
    <name evidence="13" type="primary">KAFR0H01980</name>
    <name evidence="13" type="ORF">KAFR_0H01980</name>
</gene>
<name>H2AZ51_KAZAF</name>
<organism evidence="13 14">
    <name type="scientific">Kazachstania africana (strain ATCC 22294 / BCRC 22015 / CBS 2517 / CECT 1963 / NBRC 1671 / NRRL Y-8276)</name>
    <name type="common">Yeast</name>
    <name type="synonym">Kluyveromyces africanus</name>
    <dbReference type="NCBI Taxonomy" id="1071382"/>
    <lineage>
        <taxon>Eukaryota</taxon>
        <taxon>Fungi</taxon>
        <taxon>Dikarya</taxon>
        <taxon>Ascomycota</taxon>
        <taxon>Saccharomycotina</taxon>
        <taxon>Saccharomycetes</taxon>
        <taxon>Saccharomycetales</taxon>
        <taxon>Saccharomycetaceae</taxon>
        <taxon>Kazachstania</taxon>
    </lineage>
</organism>
<dbReference type="GO" id="GO:0019706">
    <property type="term" value="F:protein-cysteine S-palmitoyltransferase activity"/>
    <property type="evidence" value="ECO:0007669"/>
    <property type="project" value="UniProtKB-EC"/>
</dbReference>
<feature type="transmembrane region" description="Helical" evidence="11">
    <location>
        <begin position="76"/>
        <end position="94"/>
    </location>
</feature>
<dbReference type="EC" id="2.3.1.225" evidence="11"/>
<dbReference type="OrthoDB" id="9909019at2759"/>
<dbReference type="InterPro" id="IPR039859">
    <property type="entry name" value="PFA4/ZDH16/20/ERF2-like"/>
</dbReference>
<dbReference type="PANTHER" id="PTHR22883">
    <property type="entry name" value="ZINC FINGER DHHC DOMAIN CONTAINING PROTEIN"/>
    <property type="match status" value="1"/>
</dbReference>
<evidence type="ECO:0000256" key="7">
    <source>
        <dbReference type="ARBA" id="ARBA00023288"/>
    </source>
</evidence>
<evidence type="ECO:0000256" key="10">
    <source>
        <dbReference type="ARBA" id="ARBA00048048"/>
    </source>
</evidence>
<dbReference type="InParanoid" id="H2AZ51"/>
<dbReference type="EMBL" id="HE650828">
    <property type="protein sequence ID" value="CCF59607.1"/>
    <property type="molecule type" value="Genomic_DNA"/>
</dbReference>
<keyword evidence="3 11" id="KW-0812">Transmembrane</keyword>
<keyword evidence="5 11" id="KW-0472">Membrane</keyword>
<comment type="catalytic activity">
    <reaction evidence="10 11">
        <text>L-cysteinyl-[protein] + hexadecanoyl-CoA = S-hexadecanoyl-L-cysteinyl-[protein] + CoA</text>
        <dbReference type="Rhea" id="RHEA:36683"/>
        <dbReference type="Rhea" id="RHEA-COMP:10131"/>
        <dbReference type="Rhea" id="RHEA-COMP:11032"/>
        <dbReference type="ChEBI" id="CHEBI:29950"/>
        <dbReference type="ChEBI" id="CHEBI:57287"/>
        <dbReference type="ChEBI" id="CHEBI:57379"/>
        <dbReference type="ChEBI" id="CHEBI:74151"/>
        <dbReference type="EC" id="2.3.1.225"/>
    </reaction>
</comment>
<dbReference type="GO" id="GO:0006612">
    <property type="term" value="P:protein targeting to membrane"/>
    <property type="evidence" value="ECO:0007669"/>
    <property type="project" value="EnsemblFungi"/>
</dbReference>
<reference evidence="13 14" key="1">
    <citation type="journal article" date="2011" name="Proc. Natl. Acad. Sci. U.S.A.">
        <title>Evolutionary erosion of yeast sex chromosomes by mating-type switching accidents.</title>
        <authorList>
            <person name="Gordon J.L."/>
            <person name="Armisen D."/>
            <person name="Proux-Wera E."/>
            <person name="Oheigeartaigh S.S."/>
            <person name="Byrne K.P."/>
            <person name="Wolfe K.H."/>
        </authorList>
    </citation>
    <scope>NUCLEOTIDE SEQUENCE [LARGE SCALE GENOMIC DNA]</scope>
    <source>
        <strain evidence="14">ATCC 22294 / BCRC 22015 / CBS 2517 / CECT 1963 / NBRC 1671 / NRRL Y-8276</strain>
    </source>
</reference>
<sequence>MRIHRRYTVHSDPLANGVTPGSTKIGWFKLFFRWVVTIDGDEEINEGKGYISLPQVTNYIFFLGGRFRTLKNKNQLPNFVLFAILIPLVLFSIFETNQIWRKGYGYKSLVVLYYYFNVACLSSFITTATMDPGCLPRNIHLSQVNDGKYQIPQEYYNLINLPITRGNPNGDSILMKYCRTCRIWRPPRASHCSICEACVMTHDHHCIWINNCVGQRNYRYFVTFLISGTLASIFLLANCAIHLARRRRSISDMPIPITITLIIYASLAIWYPLILLAYHVFMTGTQQTTREYLKNSSTSNRRNPIFQKITRNKGNIYDTHSFMGNMVSLVCQRRGLNLMDPREYHDSGDWRFINFEKHNQS</sequence>
<evidence type="ECO:0000313" key="13">
    <source>
        <dbReference type="EMBL" id="CCF59607.1"/>
    </source>
</evidence>
<dbReference type="PANTHER" id="PTHR22883:SF43">
    <property type="entry name" value="PALMITOYLTRANSFERASE APP"/>
    <property type="match status" value="1"/>
</dbReference>
<dbReference type="GO" id="GO:0032541">
    <property type="term" value="C:cortical endoplasmic reticulum"/>
    <property type="evidence" value="ECO:0007669"/>
    <property type="project" value="EnsemblFungi"/>
</dbReference>
<evidence type="ECO:0000256" key="8">
    <source>
        <dbReference type="ARBA" id="ARBA00023315"/>
    </source>
</evidence>
<evidence type="ECO:0000313" key="14">
    <source>
        <dbReference type="Proteomes" id="UP000005220"/>
    </source>
</evidence>
<dbReference type="Pfam" id="PF01529">
    <property type="entry name" value="DHHC"/>
    <property type="match status" value="1"/>
</dbReference>
<evidence type="ECO:0000256" key="4">
    <source>
        <dbReference type="ARBA" id="ARBA00022989"/>
    </source>
</evidence>
<feature type="transmembrane region" description="Helical" evidence="11">
    <location>
        <begin position="220"/>
        <end position="243"/>
    </location>
</feature>
<evidence type="ECO:0000259" key="12">
    <source>
        <dbReference type="Pfam" id="PF01529"/>
    </source>
</evidence>
<dbReference type="AlphaFoldDB" id="H2AZ51"/>
<dbReference type="InterPro" id="IPR001594">
    <property type="entry name" value="Palmitoyltrfase_DHHC"/>
</dbReference>
<dbReference type="FunCoup" id="H2AZ51">
    <property type="interactions" value="192"/>
</dbReference>
<dbReference type="HOGENOM" id="CLU_047581_0_0_1"/>
<feature type="transmembrane region" description="Helical" evidence="11">
    <location>
        <begin position="255"/>
        <end position="281"/>
    </location>
</feature>
<keyword evidence="6" id="KW-0564">Palmitate</keyword>
<evidence type="ECO:0000256" key="1">
    <source>
        <dbReference type="ARBA" id="ARBA00004477"/>
    </source>
</evidence>
<proteinExistence type="inferred from homology"/>
<dbReference type="RefSeq" id="XP_003958742.1">
    <property type="nucleotide sequence ID" value="XM_003958693.1"/>
</dbReference>
<evidence type="ECO:0000256" key="9">
    <source>
        <dbReference type="ARBA" id="ARBA00023463"/>
    </source>
</evidence>
<dbReference type="GeneID" id="13887603"/>
<comment type="similarity">
    <text evidence="9">Belongs to the DHHC palmitoyltransferase family. ERF2/ZDHHC9 subfamily.</text>
</comment>
<keyword evidence="8 11" id="KW-0012">Acyltransferase</keyword>
<feature type="domain" description="Palmitoyltransferase DHHC" evidence="12">
    <location>
        <begin position="176"/>
        <end position="295"/>
    </location>
</feature>
<dbReference type="GO" id="GO:0005794">
    <property type="term" value="C:Golgi apparatus"/>
    <property type="evidence" value="ECO:0007669"/>
    <property type="project" value="TreeGrafter"/>
</dbReference>
<dbReference type="GO" id="GO:0031211">
    <property type="term" value="C:endoplasmic reticulum palmitoyltransferase complex"/>
    <property type="evidence" value="ECO:0007669"/>
    <property type="project" value="EnsemblFungi"/>
</dbReference>
<comment type="domain">
    <text evidence="11">The DHHC domain is required for palmitoyltransferase activity.</text>
</comment>
<evidence type="ECO:0000256" key="6">
    <source>
        <dbReference type="ARBA" id="ARBA00023139"/>
    </source>
</evidence>
<dbReference type="PROSITE" id="PS50216">
    <property type="entry name" value="DHHC"/>
    <property type="match status" value="1"/>
</dbReference>
<evidence type="ECO:0000256" key="11">
    <source>
        <dbReference type="RuleBase" id="RU079119"/>
    </source>
</evidence>
<dbReference type="STRING" id="1071382.H2AZ51"/>
<accession>H2AZ51</accession>
<feature type="transmembrane region" description="Helical" evidence="11">
    <location>
        <begin position="114"/>
        <end position="135"/>
    </location>
</feature>
<dbReference type="KEGG" id="kaf:KAFR_0H01980"/>
<evidence type="ECO:0000256" key="2">
    <source>
        <dbReference type="ARBA" id="ARBA00022679"/>
    </source>
</evidence>
<keyword evidence="7" id="KW-0449">Lipoprotein</keyword>
<protein>
    <recommendedName>
        <fullName evidence="11">Palmitoyltransferase</fullName>
        <ecNumber evidence="11">2.3.1.225</ecNumber>
    </recommendedName>
</protein>